<reference evidence="1 2" key="1">
    <citation type="submission" date="2018-11" db="EMBL/GenBank/DDBJ databases">
        <authorList>
            <consortium name="Pathogen Informatics"/>
        </authorList>
    </citation>
    <scope>NUCLEOTIDE SEQUENCE [LARGE SCALE GENOMIC DNA]</scope>
    <source>
        <strain evidence="1 2">Zambia</strain>
    </source>
</reference>
<gene>
    <name evidence="1" type="ORF">SMRZ_LOCUS10567</name>
</gene>
<dbReference type="EMBL" id="UZAI01005525">
    <property type="protein sequence ID" value="VDO90920.1"/>
    <property type="molecule type" value="Genomic_DNA"/>
</dbReference>
<accession>A0A3P7YS34</accession>
<dbReference type="AlphaFoldDB" id="A0A3P7YS34"/>
<keyword evidence="2" id="KW-1185">Reference proteome</keyword>
<sequence>MVHSPFVPAGYCSPCAPLVWDDGFPTLLGGLSVSTNPVEAPDIRFSSSQFRKQHLWCEKAVSRTSLAEAIYAWPCESIWRGRTDSPHSWPYQDILGHLH</sequence>
<name>A0A3P7YS34_9TREM</name>
<evidence type="ECO:0000313" key="2">
    <source>
        <dbReference type="Proteomes" id="UP000277204"/>
    </source>
</evidence>
<proteinExistence type="predicted"/>
<protein>
    <submittedName>
        <fullName evidence="1">Uncharacterized protein</fullName>
    </submittedName>
</protein>
<evidence type="ECO:0000313" key="1">
    <source>
        <dbReference type="EMBL" id="VDO90920.1"/>
    </source>
</evidence>
<organism evidence="1 2">
    <name type="scientific">Schistosoma margrebowiei</name>
    <dbReference type="NCBI Taxonomy" id="48269"/>
    <lineage>
        <taxon>Eukaryota</taxon>
        <taxon>Metazoa</taxon>
        <taxon>Spiralia</taxon>
        <taxon>Lophotrochozoa</taxon>
        <taxon>Platyhelminthes</taxon>
        <taxon>Trematoda</taxon>
        <taxon>Digenea</taxon>
        <taxon>Strigeidida</taxon>
        <taxon>Schistosomatoidea</taxon>
        <taxon>Schistosomatidae</taxon>
        <taxon>Schistosoma</taxon>
    </lineage>
</organism>
<dbReference type="Proteomes" id="UP000277204">
    <property type="component" value="Unassembled WGS sequence"/>
</dbReference>